<name>A0AAN5VPV6_CLODI</name>
<evidence type="ECO:0000313" key="1">
    <source>
        <dbReference type="EMBL" id="HBH1544342.1"/>
    </source>
</evidence>
<sequence>MDTYNIEKIDKLYNMVTTLKNKNSCESNVNMGEFYKSFNKLKIYIKKELEKESLKDLSGNNYKKLLERIFSFIKDEQIEISYKSIFLKIYFMSECISQEICFLCETDN</sequence>
<dbReference type="EMBL" id="DAEPXK010000075">
    <property type="protein sequence ID" value="HBH1544342.1"/>
    <property type="molecule type" value="Genomic_DNA"/>
</dbReference>
<gene>
    <name evidence="1" type="ORF">KRM00_003891</name>
</gene>
<protein>
    <submittedName>
        <fullName evidence="1">Uncharacterized protein</fullName>
    </submittedName>
</protein>
<proteinExistence type="predicted"/>
<evidence type="ECO:0000313" key="2">
    <source>
        <dbReference type="Proteomes" id="UP000878956"/>
    </source>
</evidence>
<dbReference type="RefSeq" id="WP_009899521.1">
    <property type="nucleotide sequence ID" value="NZ_FUQT01000003.1"/>
</dbReference>
<reference evidence="1" key="2">
    <citation type="submission" date="2021-06" db="EMBL/GenBank/DDBJ databases">
        <authorList>
            <consortium name="NCBI Pathogen Detection Project"/>
        </authorList>
    </citation>
    <scope>NUCLEOTIDE SEQUENCE</scope>
    <source>
        <strain evidence="1">HN1000</strain>
    </source>
</reference>
<reference evidence="1" key="1">
    <citation type="journal article" date="2018" name="Genome Biol.">
        <title>SKESA: strategic k-mer extension for scrupulous assemblies.</title>
        <authorList>
            <person name="Souvorov A."/>
            <person name="Agarwala R."/>
            <person name="Lipman D.J."/>
        </authorList>
    </citation>
    <scope>NUCLEOTIDE SEQUENCE</scope>
    <source>
        <strain evidence="1">HN1000</strain>
    </source>
</reference>
<dbReference type="AlphaFoldDB" id="A0AAN5VPV6"/>
<accession>A0AAN5VPV6</accession>
<comment type="caution">
    <text evidence="1">The sequence shown here is derived from an EMBL/GenBank/DDBJ whole genome shotgun (WGS) entry which is preliminary data.</text>
</comment>
<organism evidence="1 2">
    <name type="scientific">Clostridioides difficile</name>
    <name type="common">Peptoclostridium difficile</name>
    <dbReference type="NCBI Taxonomy" id="1496"/>
    <lineage>
        <taxon>Bacteria</taxon>
        <taxon>Bacillati</taxon>
        <taxon>Bacillota</taxon>
        <taxon>Clostridia</taxon>
        <taxon>Peptostreptococcales</taxon>
        <taxon>Peptostreptococcaceae</taxon>
        <taxon>Clostridioides</taxon>
    </lineage>
</organism>
<dbReference type="Proteomes" id="UP000878956">
    <property type="component" value="Unassembled WGS sequence"/>
</dbReference>